<evidence type="ECO:0000313" key="2">
    <source>
        <dbReference type="Proteomes" id="UP001367508"/>
    </source>
</evidence>
<keyword evidence="2" id="KW-1185">Reference proteome</keyword>
<reference evidence="1 2" key="1">
    <citation type="submission" date="2024-01" db="EMBL/GenBank/DDBJ databases">
        <title>The genomes of 5 underutilized Papilionoideae crops provide insights into root nodulation and disease resistanc.</title>
        <authorList>
            <person name="Jiang F."/>
        </authorList>
    </citation>
    <scope>NUCLEOTIDE SEQUENCE [LARGE SCALE GENOMIC DNA]</scope>
    <source>
        <strain evidence="1">LVBAO_FW01</strain>
        <tissue evidence="1">Leaves</tissue>
    </source>
</reference>
<dbReference type="EMBL" id="JAYMYQ010000006">
    <property type="protein sequence ID" value="KAK7322579.1"/>
    <property type="molecule type" value="Genomic_DNA"/>
</dbReference>
<sequence>MGSNIIHKRYYFFESLGKQQPCQNSQPVRKLLRLLFKALQSRITSSSSKSSSKVKFLLSKIASTSQVPGNRPDNIKITLATKRQTLESSTGSPKMSSPKILVSLSREYMFKGLDKGKVKPGPQIPICNHIGSNDIELAHSLSARARNQTSGSTSLKSDSFNNFYSKPRVKHIDEVVPFNSSVITTDAQFRRVKASKMQVASHMQSLESSVYQSVQDTDHQNPCHPGEQQKNLCQKTAAFGASIGSLTVLEISPSEIPNSTALENLLTTVGDCIAT</sequence>
<accession>A0AAN9Q5X4</accession>
<gene>
    <name evidence="1" type="ORF">VNO77_25967</name>
</gene>
<dbReference type="AlphaFoldDB" id="A0AAN9Q5X4"/>
<name>A0AAN9Q5X4_CANGL</name>
<dbReference type="Proteomes" id="UP001367508">
    <property type="component" value="Unassembled WGS sequence"/>
</dbReference>
<evidence type="ECO:0000313" key="1">
    <source>
        <dbReference type="EMBL" id="KAK7322579.1"/>
    </source>
</evidence>
<proteinExistence type="predicted"/>
<organism evidence="1 2">
    <name type="scientific">Canavalia gladiata</name>
    <name type="common">Sword bean</name>
    <name type="synonym">Dolichos gladiatus</name>
    <dbReference type="NCBI Taxonomy" id="3824"/>
    <lineage>
        <taxon>Eukaryota</taxon>
        <taxon>Viridiplantae</taxon>
        <taxon>Streptophyta</taxon>
        <taxon>Embryophyta</taxon>
        <taxon>Tracheophyta</taxon>
        <taxon>Spermatophyta</taxon>
        <taxon>Magnoliopsida</taxon>
        <taxon>eudicotyledons</taxon>
        <taxon>Gunneridae</taxon>
        <taxon>Pentapetalae</taxon>
        <taxon>rosids</taxon>
        <taxon>fabids</taxon>
        <taxon>Fabales</taxon>
        <taxon>Fabaceae</taxon>
        <taxon>Papilionoideae</taxon>
        <taxon>50 kb inversion clade</taxon>
        <taxon>NPAAA clade</taxon>
        <taxon>indigoferoid/millettioid clade</taxon>
        <taxon>Phaseoleae</taxon>
        <taxon>Canavalia</taxon>
    </lineage>
</organism>
<comment type="caution">
    <text evidence="1">The sequence shown here is derived from an EMBL/GenBank/DDBJ whole genome shotgun (WGS) entry which is preliminary data.</text>
</comment>
<protein>
    <submittedName>
        <fullName evidence="1">Uncharacterized protein</fullName>
    </submittedName>
</protein>